<comment type="caution">
    <text evidence="2">The sequence shown here is derived from an EMBL/GenBank/DDBJ whole genome shotgun (WGS) entry which is preliminary data.</text>
</comment>
<evidence type="ECO:0000256" key="1">
    <source>
        <dbReference type="SAM" id="MobiDB-lite"/>
    </source>
</evidence>
<organism evidence="2 3">
    <name type="scientific">Ameca splendens</name>
    <dbReference type="NCBI Taxonomy" id="208324"/>
    <lineage>
        <taxon>Eukaryota</taxon>
        <taxon>Metazoa</taxon>
        <taxon>Chordata</taxon>
        <taxon>Craniata</taxon>
        <taxon>Vertebrata</taxon>
        <taxon>Euteleostomi</taxon>
        <taxon>Actinopterygii</taxon>
        <taxon>Neopterygii</taxon>
        <taxon>Teleostei</taxon>
        <taxon>Neoteleostei</taxon>
        <taxon>Acanthomorphata</taxon>
        <taxon>Ovalentaria</taxon>
        <taxon>Atherinomorphae</taxon>
        <taxon>Cyprinodontiformes</taxon>
        <taxon>Goodeidae</taxon>
        <taxon>Ameca</taxon>
    </lineage>
</organism>
<accession>A0ABV0ZC29</accession>
<feature type="region of interest" description="Disordered" evidence="1">
    <location>
        <begin position="88"/>
        <end position="110"/>
    </location>
</feature>
<proteinExistence type="predicted"/>
<keyword evidence="3" id="KW-1185">Reference proteome</keyword>
<protein>
    <submittedName>
        <fullName evidence="2">Uncharacterized protein</fullName>
    </submittedName>
</protein>
<reference evidence="2 3" key="1">
    <citation type="submission" date="2021-06" db="EMBL/GenBank/DDBJ databases">
        <authorList>
            <person name="Palmer J.M."/>
        </authorList>
    </citation>
    <scope>NUCLEOTIDE SEQUENCE [LARGE SCALE GENOMIC DNA]</scope>
    <source>
        <strain evidence="2 3">AS_MEX2019</strain>
        <tissue evidence="2">Muscle</tissue>
    </source>
</reference>
<gene>
    <name evidence="2" type="ORF">AMECASPLE_013303</name>
</gene>
<name>A0ABV0ZC29_9TELE</name>
<dbReference type="EMBL" id="JAHRIP010057293">
    <property type="protein sequence ID" value="MEQ2303106.1"/>
    <property type="molecule type" value="Genomic_DNA"/>
</dbReference>
<evidence type="ECO:0000313" key="3">
    <source>
        <dbReference type="Proteomes" id="UP001469553"/>
    </source>
</evidence>
<sequence>MYTKVGGAVGSTCSQKFPGLTPGLGFFCMKFACSPYACRVLSGYCSFLPESKYMNGSFVSLKFPLGVNGCLCFMLPCDGQITCPGCTPSLARRPLKKGTSSPATQYGRRG</sequence>
<dbReference type="Proteomes" id="UP001469553">
    <property type="component" value="Unassembled WGS sequence"/>
</dbReference>
<evidence type="ECO:0000313" key="2">
    <source>
        <dbReference type="EMBL" id="MEQ2303106.1"/>
    </source>
</evidence>